<feature type="domain" description="Xylanolytic transcriptional activator regulatory" evidence="3">
    <location>
        <begin position="82"/>
        <end position="290"/>
    </location>
</feature>
<proteinExistence type="predicted"/>
<dbReference type="EMBL" id="SSOP01000004">
    <property type="protein sequence ID" value="KAB5596063.1"/>
    <property type="molecule type" value="Genomic_DNA"/>
</dbReference>
<dbReference type="PANTHER" id="PTHR47431:SF1">
    <property type="entry name" value="ZN(II)2CYS6 TRANSCRIPTION FACTOR (EUROFUNG)"/>
    <property type="match status" value="1"/>
</dbReference>
<evidence type="ECO:0000256" key="2">
    <source>
        <dbReference type="SAM" id="MobiDB-lite"/>
    </source>
</evidence>
<gene>
    <name evidence="4" type="ORF">CTheo_580</name>
</gene>
<name>A0A5N5QWW8_9AGAM</name>
<feature type="compositionally biased region" description="Polar residues" evidence="2">
    <location>
        <begin position="23"/>
        <end position="40"/>
    </location>
</feature>
<keyword evidence="1" id="KW-0539">Nucleus</keyword>
<dbReference type="GO" id="GO:0008270">
    <property type="term" value="F:zinc ion binding"/>
    <property type="evidence" value="ECO:0007669"/>
    <property type="project" value="InterPro"/>
</dbReference>
<dbReference type="GO" id="GO:0003677">
    <property type="term" value="F:DNA binding"/>
    <property type="evidence" value="ECO:0007669"/>
    <property type="project" value="InterPro"/>
</dbReference>
<feature type="region of interest" description="Disordered" evidence="2">
    <location>
        <begin position="221"/>
        <end position="243"/>
    </location>
</feature>
<protein>
    <submittedName>
        <fullName evidence="4">Protein SIP4</fullName>
    </submittedName>
</protein>
<evidence type="ECO:0000256" key="1">
    <source>
        <dbReference type="ARBA" id="ARBA00023242"/>
    </source>
</evidence>
<dbReference type="CDD" id="cd12148">
    <property type="entry name" value="fungal_TF_MHR"/>
    <property type="match status" value="1"/>
</dbReference>
<evidence type="ECO:0000259" key="3">
    <source>
        <dbReference type="Pfam" id="PF04082"/>
    </source>
</evidence>
<dbReference type="InterPro" id="IPR007219">
    <property type="entry name" value="XnlR_reg_dom"/>
</dbReference>
<sequence>MGRPRKHVITVVTDAAPRGVTKASPTTSGSDSPVANSLQLARQRRSPSAISDYFVVRDGQGAIPSVPRARPTGRELETRDLIDKYFAIPHHYVPVLRPHREFLLNMPTTPFLTTSILALASRYAYRASSNDYRELALSQASVTNEASERPVEYAQAMLLLTYLEYGLGNVVNAAKLNKQAVDHAIAHGWHVLDRADGPVCTDISLGSAGGLVSLGRRTWTGPADDTTSQPKPPCAQNGIGQPFQDGRDEERRRIVWELWIQDLLLSITSGTPRYLAKSEFAVHFPRDVTNSAFPSLFYPLRIRSFMYLEHAMAFPTCTTLGVRQDNTNKLLTLDTMIDNALLEGYHTWSDAVKGMNDQDTKVEWLTVRTTCFMSLLVLNAAMIHLHHRYAIPNLHFNFNVCSVAPTASGLAALAAIANGSHPIQPTATDDSPPLEIPPASVAKITTSSRSILTLFRDSQRAALAQSIPTLHAPPQEASPGPADVTPAQMDDILRQSPFCGCSQVIACFGSAIEVATAGEKYQVRMNVWFGG</sequence>
<dbReference type="GO" id="GO:0006351">
    <property type="term" value="P:DNA-templated transcription"/>
    <property type="evidence" value="ECO:0007669"/>
    <property type="project" value="InterPro"/>
</dbReference>
<accession>A0A5N5QWW8</accession>
<dbReference type="Pfam" id="PF04082">
    <property type="entry name" value="Fungal_trans"/>
    <property type="match status" value="1"/>
</dbReference>
<evidence type="ECO:0000313" key="5">
    <source>
        <dbReference type="Proteomes" id="UP000383932"/>
    </source>
</evidence>
<evidence type="ECO:0000313" key="4">
    <source>
        <dbReference type="EMBL" id="KAB5596063.1"/>
    </source>
</evidence>
<reference evidence="4 5" key="1">
    <citation type="journal article" date="2019" name="Fungal Biol. Biotechnol.">
        <title>Draft genome sequence of fastidious pathogen Ceratobasidium theobromae, which causes vascular-streak dieback in Theobroma cacao.</title>
        <authorList>
            <person name="Ali S.S."/>
            <person name="Asman A."/>
            <person name="Shao J."/>
            <person name="Firmansyah A.P."/>
            <person name="Susilo A.W."/>
            <person name="Rosmana A."/>
            <person name="McMahon P."/>
            <person name="Junaid M."/>
            <person name="Guest D."/>
            <person name="Kheng T.Y."/>
            <person name="Meinhardt L.W."/>
            <person name="Bailey B.A."/>
        </authorList>
    </citation>
    <scope>NUCLEOTIDE SEQUENCE [LARGE SCALE GENOMIC DNA]</scope>
    <source>
        <strain evidence="4 5">CT2</strain>
    </source>
</reference>
<feature type="region of interest" description="Disordered" evidence="2">
    <location>
        <begin position="15"/>
        <end position="43"/>
    </location>
</feature>
<keyword evidence="5" id="KW-1185">Reference proteome</keyword>
<dbReference type="OrthoDB" id="3193829at2759"/>
<dbReference type="Proteomes" id="UP000383932">
    <property type="component" value="Unassembled WGS sequence"/>
</dbReference>
<dbReference type="AlphaFoldDB" id="A0A5N5QWW8"/>
<organism evidence="4 5">
    <name type="scientific">Ceratobasidium theobromae</name>
    <dbReference type="NCBI Taxonomy" id="1582974"/>
    <lineage>
        <taxon>Eukaryota</taxon>
        <taxon>Fungi</taxon>
        <taxon>Dikarya</taxon>
        <taxon>Basidiomycota</taxon>
        <taxon>Agaricomycotina</taxon>
        <taxon>Agaricomycetes</taxon>
        <taxon>Cantharellales</taxon>
        <taxon>Ceratobasidiaceae</taxon>
        <taxon>Ceratobasidium</taxon>
    </lineage>
</organism>
<comment type="caution">
    <text evidence="4">The sequence shown here is derived from an EMBL/GenBank/DDBJ whole genome shotgun (WGS) entry which is preliminary data.</text>
</comment>
<dbReference type="PANTHER" id="PTHR47431">
    <property type="entry name" value="ZN(II)2CYS6 TRANSCRIPTION FACTOR (EUROFUNG)-RELATED"/>
    <property type="match status" value="1"/>
</dbReference>